<comment type="caution">
    <text evidence="1">The sequence shown here is derived from an EMBL/GenBank/DDBJ whole genome shotgun (WGS) entry which is preliminary data.</text>
</comment>
<proteinExistence type="predicted"/>
<keyword evidence="2" id="KW-1185">Reference proteome</keyword>
<dbReference type="PROSITE" id="PS51257">
    <property type="entry name" value="PROKAR_LIPOPROTEIN"/>
    <property type="match status" value="1"/>
</dbReference>
<evidence type="ECO:0000313" key="1">
    <source>
        <dbReference type="EMBL" id="KAK3685247.1"/>
    </source>
</evidence>
<gene>
    <name evidence="1" type="ORF">B0T22DRAFT_482232</name>
</gene>
<protein>
    <recommendedName>
        <fullName evidence="3">F-box domain-containing protein</fullName>
    </recommendedName>
</protein>
<name>A0AAE1CA80_9PEZI</name>
<organism evidence="1 2">
    <name type="scientific">Podospora appendiculata</name>
    <dbReference type="NCBI Taxonomy" id="314037"/>
    <lineage>
        <taxon>Eukaryota</taxon>
        <taxon>Fungi</taxon>
        <taxon>Dikarya</taxon>
        <taxon>Ascomycota</taxon>
        <taxon>Pezizomycotina</taxon>
        <taxon>Sordariomycetes</taxon>
        <taxon>Sordariomycetidae</taxon>
        <taxon>Sordariales</taxon>
        <taxon>Podosporaceae</taxon>
        <taxon>Podospora</taxon>
    </lineage>
</organism>
<dbReference type="Proteomes" id="UP001270362">
    <property type="component" value="Unassembled WGS sequence"/>
</dbReference>
<dbReference type="AlphaFoldDB" id="A0AAE1CA80"/>
<reference evidence="1" key="1">
    <citation type="journal article" date="2023" name="Mol. Phylogenet. Evol.">
        <title>Genome-scale phylogeny and comparative genomics of the fungal order Sordariales.</title>
        <authorList>
            <person name="Hensen N."/>
            <person name="Bonometti L."/>
            <person name="Westerberg I."/>
            <person name="Brannstrom I.O."/>
            <person name="Guillou S."/>
            <person name="Cros-Aarteil S."/>
            <person name="Calhoun S."/>
            <person name="Haridas S."/>
            <person name="Kuo A."/>
            <person name="Mondo S."/>
            <person name="Pangilinan J."/>
            <person name="Riley R."/>
            <person name="LaButti K."/>
            <person name="Andreopoulos B."/>
            <person name="Lipzen A."/>
            <person name="Chen C."/>
            <person name="Yan M."/>
            <person name="Daum C."/>
            <person name="Ng V."/>
            <person name="Clum A."/>
            <person name="Steindorff A."/>
            <person name="Ohm R.A."/>
            <person name="Martin F."/>
            <person name="Silar P."/>
            <person name="Natvig D.O."/>
            <person name="Lalanne C."/>
            <person name="Gautier V."/>
            <person name="Ament-Velasquez S.L."/>
            <person name="Kruys A."/>
            <person name="Hutchinson M.I."/>
            <person name="Powell A.J."/>
            <person name="Barry K."/>
            <person name="Miller A.N."/>
            <person name="Grigoriev I.V."/>
            <person name="Debuchy R."/>
            <person name="Gladieux P."/>
            <person name="Hiltunen Thoren M."/>
            <person name="Johannesson H."/>
        </authorList>
    </citation>
    <scope>NUCLEOTIDE SEQUENCE</scope>
    <source>
        <strain evidence="1">CBS 314.62</strain>
    </source>
</reference>
<dbReference type="EMBL" id="JAULSO010000003">
    <property type="protein sequence ID" value="KAK3685247.1"/>
    <property type="molecule type" value="Genomic_DNA"/>
</dbReference>
<reference evidence="1" key="2">
    <citation type="submission" date="2023-06" db="EMBL/GenBank/DDBJ databases">
        <authorList>
            <consortium name="Lawrence Berkeley National Laboratory"/>
            <person name="Haridas S."/>
            <person name="Hensen N."/>
            <person name="Bonometti L."/>
            <person name="Westerberg I."/>
            <person name="Brannstrom I.O."/>
            <person name="Guillou S."/>
            <person name="Cros-Aarteil S."/>
            <person name="Calhoun S."/>
            <person name="Kuo A."/>
            <person name="Mondo S."/>
            <person name="Pangilinan J."/>
            <person name="Riley R."/>
            <person name="Labutti K."/>
            <person name="Andreopoulos B."/>
            <person name="Lipzen A."/>
            <person name="Chen C."/>
            <person name="Yanf M."/>
            <person name="Daum C."/>
            <person name="Ng V."/>
            <person name="Clum A."/>
            <person name="Steindorff A."/>
            <person name="Ohm R."/>
            <person name="Martin F."/>
            <person name="Silar P."/>
            <person name="Natvig D."/>
            <person name="Lalanne C."/>
            <person name="Gautier V."/>
            <person name="Ament-Velasquez S.L."/>
            <person name="Kruys A."/>
            <person name="Hutchinson M.I."/>
            <person name="Powell A.J."/>
            <person name="Barry K."/>
            <person name="Miller A.N."/>
            <person name="Grigoriev I.V."/>
            <person name="Debuchy R."/>
            <person name="Gladieux P."/>
            <person name="Thoren M.H."/>
            <person name="Johannesson H."/>
        </authorList>
    </citation>
    <scope>NUCLEOTIDE SEQUENCE</scope>
    <source>
        <strain evidence="1">CBS 314.62</strain>
    </source>
</reference>
<accession>A0AAE1CA80</accession>
<sequence length="100" mass="11659">MPRLTDLPVELIIEIAEHLFWDDVWHTGVTLAQSCRDYRVISYSLASLSQTCQRLRWIVQPILFRHPPLNQQQPGDLRRIIAYARAVTERPDLAGDTEYN</sequence>
<evidence type="ECO:0008006" key="3">
    <source>
        <dbReference type="Google" id="ProtNLM"/>
    </source>
</evidence>
<evidence type="ECO:0000313" key="2">
    <source>
        <dbReference type="Proteomes" id="UP001270362"/>
    </source>
</evidence>